<evidence type="ECO:0000256" key="9">
    <source>
        <dbReference type="SAM" id="Phobius"/>
    </source>
</evidence>
<evidence type="ECO:0000313" key="10">
    <source>
        <dbReference type="EMBL" id="KIA77580.1"/>
    </source>
</evidence>
<dbReference type="PRINTS" id="PR00166">
    <property type="entry name" value="AROAAPRMEASE"/>
</dbReference>
<gene>
    <name evidence="10" type="primary">tyrP_1</name>
    <name evidence="10" type="ORF">DB43_GD00110</name>
</gene>
<feature type="transmembrane region" description="Helical" evidence="9">
    <location>
        <begin position="354"/>
        <end position="373"/>
    </location>
</feature>
<keyword evidence="8 9" id="KW-0472">Membrane</keyword>
<dbReference type="PIRSF" id="PIRSF006060">
    <property type="entry name" value="AA_transporter"/>
    <property type="match status" value="1"/>
</dbReference>
<feature type="transmembrane region" description="Helical" evidence="9">
    <location>
        <begin position="12"/>
        <end position="36"/>
    </location>
</feature>
<dbReference type="Gene3D" id="1.20.1740.10">
    <property type="entry name" value="Amino acid/polyamine transporter I"/>
    <property type="match status" value="1"/>
</dbReference>
<proteinExistence type="predicted"/>
<name>A0A0C1C985_9BACT</name>
<feature type="transmembrane region" description="Helical" evidence="9">
    <location>
        <begin position="316"/>
        <end position="334"/>
    </location>
</feature>
<evidence type="ECO:0000256" key="1">
    <source>
        <dbReference type="ARBA" id="ARBA00004429"/>
    </source>
</evidence>
<dbReference type="InterPro" id="IPR013059">
    <property type="entry name" value="Trp_tyr_transpt"/>
</dbReference>
<dbReference type="InterPro" id="IPR018227">
    <property type="entry name" value="Amino_acid_transport_2"/>
</dbReference>
<dbReference type="AlphaFoldDB" id="A0A0C1C985"/>
<evidence type="ECO:0000256" key="7">
    <source>
        <dbReference type="ARBA" id="ARBA00022989"/>
    </source>
</evidence>
<keyword evidence="4" id="KW-0997">Cell inner membrane</keyword>
<feature type="transmembrane region" description="Helical" evidence="9">
    <location>
        <begin position="385"/>
        <end position="409"/>
    </location>
</feature>
<evidence type="ECO:0000256" key="6">
    <source>
        <dbReference type="ARBA" id="ARBA00022970"/>
    </source>
</evidence>
<feature type="transmembrane region" description="Helical" evidence="9">
    <location>
        <begin position="220"/>
        <end position="239"/>
    </location>
</feature>
<feature type="transmembrane region" description="Helical" evidence="9">
    <location>
        <begin position="154"/>
        <end position="174"/>
    </location>
</feature>
<evidence type="ECO:0000256" key="5">
    <source>
        <dbReference type="ARBA" id="ARBA00022692"/>
    </source>
</evidence>
<comment type="caution">
    <text evidence="10">The sequence shown here is derived from an EMBL/GenBank/DDBJ whole genome shotgun (WGS) entry which is preliminary data.</text>
</comment>
<dbReference type="PANTHER" id="PTHR46997">
    <property type="entry name" value="LOW AFFINITY TRYPTOPHAN PERMEASE-RELATED"/>
    <property type="match status" value="1"/>
</dbReference>
<feature type="transmembrane region" description="Helical" evidence="9">
    <location>
        <begin position="48"/>
        <end position="70"/>
    </location>
</feature>
<feature type="transmembrane region" description="Helical" evidence="9">
    <location>
        <begin position="284"/>
        <end position="304"/>
    </location>
</feature>
<keyword evidence="5 9" id="KW-0812">Transmembrane</keyword>
<dbReference type="GO" id="GO:0003333">
    <property type="term" value="P:amino acid transmembrane transport"/>
    <property type="evidence" value="ECO:0007669"/>
    <property type="project" value="InterPro"/>
</dbReference>
<keyword evidence="6" id="KW-0029">Amino-acid transport</keyword>
<dbReference type="GO" id="GO:0015173">
    <property type="term" value="F:aromatic amino acid transmembrane transporter activity"/>
    <property type="evidence" value="ECO:0007669"/>
    <property type="project" value="InterPro"/>
</dbReference>
<dbReference type="Pfam" id="PF03222">
    <property type="entry name" value="Trp_Tyr_perm"/>
    <property type="match status" value="1"/>
</dbReference>
<comment type="subcellular location">
    <subcellularLocation>
        <location evidence="1">Cell inner membrane</location>
        <topology evidence="1">Multi-pass membrane protein</topology>
    </subcellularLocation>
</comment>
<dbReference type="EMBL" id="JSAM01000073">
    <property type="protein sequence ID" value="KIA77580.1"/>
    <property type="molecule type" value="Genomic_DNA"/>
</dbReference>
<feature type="transmembrane region" description="Helical" evidence="9">
    <location>
        <begin position="91"/>
        <end position="119"/>
    </location>
</feature>
<evidence type="ECO:0000256" key="3">
    <source>
        <dbReference type="ARBA" id="ARBA00022475"/>
    </source>
</evidence>
<dbReference type="PANTHER" id="PTHR46997:SF2">
    <property type="entry name" value="TYROSINE-SPECIFIC TRANSPORT SYSTEM"/>
    <property type="match status" value="1"/>
</dbReference>
<accession>A0A0C1C985</accession>
<dbReference type="GO" id="GO:0005886">
    <property type="term" value="C:plasma membrane"/>
    <property type="evidence" value="ECO:0007669"/>
    <property type="project" value="UniProtKB-SubCell"/>
</dbReference>
<organism evidence="10 11">
    <name type="scientific">Parachlamydia acanthamoebae</name>
    <dbReference type="NCBI Taxonomy" id="83552"/>
    <lineage>
        <taxon>Bacteria</taxon>
        <taxon>Pseudomonadati</taxon>
        <taxon>Chlamydiota</taxon>
        <taxon>Chlamydiia</taxon>
        <taxon>Parachlamydiales</taxon>
        <taxon>Parachlamydiaceae</taxon>
        <taxon>Parachlamydia</taxon>
    </lineage>
</organism>
<keyword evidence="2" id="KW-0813">Transport</keyword>
<sequence>MCVKQQQPISRGNIFSAMFLVAGTCIGGGMLALPVATGVSGFIPSLSIMAVCWLAMTLTALFLVEVSLWFEEGAHVITMTQKILGPIGKAVSWFLYLFICYASIVAYTAGGGIQIASALGHYLGLPISKEIGALIFVAFFTFVIYLGSRFVGKVNTILFVAMIAAYLGLVIVGIDEIHPTLLSYQKWNVSLFAVPFLLTAFSFQTMVPSLTPYLKSHPNALRWAIIGGTSIAFVIYAIWQSLILGIIPVGGHNGLAAALIKGEPATQCLHQHVIGTWICTVAEFFAFFAIATSFLGMTLGLFDFLADGLSIKKEGIGKVLLSILIAVPTLLFAVKFERIFLVALETSGGFGDSILNGMLPILMIWIGRYWMNLKGPFKVPGGKPLLAILFLFFTCTLFLEILIQGGWIASPYEEYHLHDLETFIHEV</sequence>
<evidence type="ECO:0000256" key="4">
    <source>
        <dbReference type="ARBA" id="ARBA00022519"/>
    </source>
</evidence>
<evidence type="ECO:0000313" key="11">
    <source>
        <dbReference type="Proteomes" id="UP000031307"/>
    </source>
</evidence>
<evidence type="ECO:0000256" key="8">
    <source>
        <dbReference type="ARBA" id="ARBA00023136"/>
    </source>
</evidence>
<keyword evidence="3" id="KW-1003">Cell membrane</keyword>
<keyword evidence="7 9" id="KW-1133">Transmembrane helix</keyword>
<feature type="transmembrane region" description="Helical" evidence="9">
    <location>
        <begin position="189"/>
        <end position="208"/>
    </location>
</feature>
<protein>
    <submittedName>
        <fullName evidence="10">Tyrosine-specific transport protein</fullName>
    </submittedName>
</protein>
<dbReference type="Proteomes" id="UP000031307">
    <property type="component" value="Unassembled WGS sequence"/>
</dbReference>
<feature type="transmembrane region" description="Helical" evidence="9">
    <location>
        <begin position="131"/>
        <end position="147"/>
    </location>
</feature>
<evidence type="ECO:0000256" key="2">
    <source>
        <dbReference type="ARBA" id="ARBA00022448"/>
    </source>
</evidence>
<reference evidence="10 11" key="1">
    <citation type="journal article" date="2014" name="Mol. Biol. Evol.">
        <title>Massive expansion of Ubiquitination-related gene families within the Chlamydiae.</title>
        <authorList>
            <person name="Domman D."/>
            <person name="Collingro A."/>
            <person name="Lagkouvardos I."/>
            <person name="Gehre L."/>
            <person name="Weinmaier T."/>
            <person name="Rattei T."/>
            <person name="Subtil A."/>
            <person name="Horn M."/>
        </authorList>
    </citation>
    <scope>NUCLEOTIDE SEQUENCE [LARGE SCALE GENOMIC DNA]</scope>
    <source>
        <strain evidence="10 11">OEW1</strain>
    </source>
</reference>
<dbReference type="PATRIC" id="fig|83552.4.peg.1219"/>